<comment type="caution">
    <text evidence="7">The sequence shown here is derived from an EMBL/GenBank/DDBJ whole genome shotgun (WGS) entry which is preliminary data.</text>
</comment>
<dbReference type="CDD" id="cd06171">
    <property type="entry name" value="Sigma70_r4"/>
    <property type="match status" value="1"/>
</dbReference>
<evidence type="ECO:0000313" key="8">
    <source>
        <dbReference type="Proteomes" id="UP001206067"/>
    </source>
</evidence>
<keyword evidence="3" id="KW-0238">DNA-binding</keyword>
<dbReference type="RefSeq" id="WP_257594511.1">
    <property type="nucleotide sequence ID" value="NZ_JANKHH010000001.1"/>
</dbReference>
<reference evidence="7 8" key="1">
    <citation type="submission" date="2022-08" db="EMBL/GenBank/DDBJ databases">
        <title>Polyphasic taxonomy analysis of Qipengyuania sp.RS5-5.</title>
        <authorList>
            <person name="Xamxidin M."/>
            <person name="Wu M."/>
        </authorList>
    </citation>
    <scope>NUCLEOTIDE SEQUENCE [LARGE SCALE GENOMIC DNA]</scope>
    <source>
        <strain evidence="7 8">RS5-5</strain>
    </source>
</reference>
<dbReference type="Pfam" id="PF04545">
    <property type="entry name" value="Sigma70_r4"/>
    <property type="match status" value="1"/>
</dbReference>
<name>A0ABT1XNA9_9SPHN</name>
<evidence type="ECO:0000259" key="5">
    <source>
        <dbReference type="Pfam" id="PF04542"/>
    </source>
</evidence>
<dbReference type="Pfam" id="PF04542">
    <property type="entry name" value="Sigma70_r2"/>
    <property type="match status" value="1"/>
</dbReference>
<dbReference type="Proteomes" id="UP001206067">
    <property type="component" value="Unassembled WGS sequence"/>
</dbReference>
<evidence type="ECO:0000256" key="4">
    <source>
        <dbReference type="ARBA" id="ARBA00023163"/>
    </source>
</evidence>
<dbReference type="PRINTS" id="PR00046">
    <property type="entry name" value="SIGMA70FCT"/>
</dbReference>
<evidence type="ECO:0000259" key="6">
    <source>
        <dbReference type="Pfam" id="PF04545"/>
    </source>
</evidence>
<evidence type="ECO:0000313" key="7">
    <source>
        <dbReference type="EMBL" id="MCR2832754.1"/>
    </source>
</evidence>
<gene>
    <name evidence="7" type="ORF">NSO95_02245</name>
</gene>
<feature type="domain" description="RNA polymerase sigma-70 region 4" evidence="6">
    <location>
        <begin position="185"/>
        <end position="233"/>
    </location>
</feature>
<dbReference type="InterPro" id="IPR007630">
    <property type="entry name" value="RNA_pol_sigma70_r4"/>
</dbReference>
<dbReference type="InterPro" id="IPR013325">
    <property type="entry name" value="RNA_pol_sigma_r2"/>
</dbReference>
<dbReference type="Gene3D" id="1.10.1740.10">
    <property type="match status" value="1"/>
</dbReference>
<dbReference type="SUPFAM" id="SSF88946">
    <property type="entry name" value="Sigma2 domain of RNA polymerase sigma factors"/>
    <property type="match status" value="1"/>
</dbReference>
<dbReference type="SUPFAM" id="SSF88659">
    <property type="entry name" value="Sigma3 and sigma4 domains of RNA polymerase sigma factors"/>
    <property type="match status" value="2"/>
</dbReference>
<keyword evidence="2" id="KW-0731">Sigma factor</keyword>
<keyword evidence="1" id="KW-0805">Transcription regulation</keyword>
<feature type="domain" description="RNA polymerase sigma-70 region 2" evidence="5">
    <location>
        <begin position="24"/>
        <end position="93"/>
    </location>
</feature>
<protein>
    <submittedName>
        <fullName evidence="7">Sigma-70 family RNA polymerase sigma factor</fullName>
    </submittedName>
</protein>
<dbReference type="InterPro" id="IPR014284">
    <property type="entry name" value="RNA_pol_sigma-70_dom"/>
</dbReference>
<dbReference type="InterPro" id="IPR007627">
    <property type="entry name" value="RNA_pol_sigma70_r2"/>
</dbReference>
<dbReference type="InterPro" id="IPR013324">
    <property type="entry name" value="RNA_pol_sigma_r3/r4-like"/>
</dbReference>
<dbReference type="InterPro" id="IPR000943">
    <property type="entry name" value="RNA_pol_sigma70"/>
</dbReference>
<accession>A0ABT1XNA9</accession>
<evidence type="ECO:0000256" key="1">
    <source>
        <dbReference type="ARBA" id="ARBA00023015"/>
    </source>
</evidence>
<sequence>MKHDHTQFTAATAYRAHDTVADRVRRFTPMVRRAAWHIHGAGRDGMEVEDLMQAGYLALTECARNHAGPSEDGFAAYAKIRVRGAMFDLIRKQMSCSRNAAKRRKQAERLASEFYQREGRDPAGAELAQAMGIPLAELDDVLSDNVRLKSIDECYDECSVSFATDLPDPFAVLSELGENHRLGQAMEQLPERLQLVLQLYFVEELNLTEIASVLGVSIPRVHQLKAQALLKLRSLMAIDDG</sequence>
<dbReference type="PANTHER" id="PTHR30385">
    <property type="entry name" value="SIGMA FACTOR F FLAGELLAR"/>
    <property type="match status" value="1"/>
</dbReference>
<proteinExistence type="predicted"/>
<dbReference type="Gene3D" id="1.20.140.160">
    <property type="match status" value="1"/>
</dbReference>
<dbReference type="EMBL" id="JANKHH010000001">
    <property type="protein sequence ID" value="MCR2832754.1"/>
    <property type="molecule type" value="Genomic_DNA"/>
</dbReference>
<evidence type="ECO:0000256" key="3">
    <source>
        <dbReference type="ARBA" id="ARBA00023125"/>
    </source>
</evidence>
<keyword evidence="8" id="KW-1185">Reference proteome</keyword>
<dbReference type="NCBIfam" id="TIGR02937">
    <property type="entry name" value="sigma70-ECF"/>
    <property type="match status" value="1"/>
</dbReference>
<keyword evidence="4" id="KW-0804">Transcription</keyword>
<evidence type="ECO:0000256" key="2">
    <source>
        <dbReference type="ARBA" id="ARBA00023082"/>
    </source>
</evidence>
<organism evidence="7 8">
    <name type="scientific">Parerythrobacter lacustris</name>
    <dbReference type="NCBI Taxonomy" id="2969984"/>
    <lineage>
        <taxon>Bacteria</taxon>
        <taxon>Pseudomonadati</taxon>
        <taxon>Pseudomonadota</taxon>
        <taxon>Alphaproteobacteria</taxon>
        <taxon>Sphingomonadales</taxon>
        <taxon>Erythrobacteraceae</taxon>
        <taxon>Parerythrobacter</taxon>
    </lineage>
</organism>